<gene>
    <name evidence="3" type="ORF">PR048_011487</name>
</gene>
<evidence type="ECO:0000313" key="4">
    <source>
        <dbReference type="Proteomes" id="UP001159363"/>
    </source>
</evidence>
<accession>A0ABQ9HLX0</accession>
<dbReference type="PANTHER" id="PTHR47055">
    <property type="entry name" value="DDE_TNP_1_7 DOMAIN-CONTAINING PROTEIN"/>
    <property type="match status" value="1"/>
</dbReference>
<feature type="compositionally biased region" description="Acidic residues" evidence="1">
    <location>
        <begin position="93"/>
        <end position="104"/>
    </location>
</feature>
<sequence>MATELPKKQDLISLSEALDYFENLCDDDELINGPESTDVTISPPLLDDGASDDDSGDESCNNPDVLLPKQLSAMAETHSADDKETENFPQQSDADEPDDRSDEEPLARRRRVMSHTAQCNFKNRFEEITQFLHFCNNEEHYGRDKMGKIRPLLDLHSNKFIANAPDCKNISVDEGFGYGTELWTLPCCRLISRGNPSYMRPGDQGLGESVVVTFCDSVMTSFPGIQFSFYFGKFLSNTKLISSLSEKGMKGTGTARINRMGKCPIADKKVMQKHERGSYEVYTEENKGISAVAWKDNNVVYTLSNEH</sequence>
<dbReference type="Proteomes" id="UP001159363">
    <property type="component" value="Chromosome X"/>
</dbReference>
<protein>
    <recommendedName>
        <fullName evidence="2">PiggyBac transposable element-derived protein domain-containing protein</fullName>
    </recommendedName>
</protein>
<proteinExistence type="predicted"/>
<reference evidence="3 4" key="1">
    <citation type="submission" date="2023-02" db="EMBL/GenBank/DDBJ databases">
        <title>LHISI_Scaffold_Assembly.</title>
        <authorList>
            <person name="Stuart O.P."/>
            <person name="Cleave R."/>
            <person name="Magrath M.J.L."/>
            <person name="Mikheyev A.S."/>
        </authorList>
    </citation>
    <scope>NUCLEOTIDE SEQUENCE [LARGE SCALE GENOMIC DNA]</scope>
    <source>
        <strain evidence="3">Daus_M_001</strain>
        <tissue evidence="3">Leg muscle</tissue>
    </source>
</reference>
<feature type="domain" description="PiggyBac transposable element-derived protein" evidence="2">
    <location>
        <begin position="203"/>
        <end position="305"/>
    </location>
</feature>
<dbReference type="PANTHER" id="PTHR47055:SF3">
    <property type="entry name" value="PHORBOL-ESTER_DAG-TYPE DOMAIN-CONTAINING PROTEIN"/>
    <property type="match status" value="1"/>
</dbReference>
<dbReference type="InterPro" id="IPR029526">
    <property type="entry name" value="PGBD"/>
</dbReference>
<evidence type="ECO:0000259" key="2">
    <source>
        <dbReference type="Pfam" id="PF13843"/>
    </source>
</evidence>
<name>A0ABQ9HLX0_9NEOP</name>
<dbReference type="Pfam" id="PF13843">
    <property type="entry name" value="DDE_Tnp_1_7"/>
    <property type="match status" value="1"/>
</dbReference>
<dbReference type="InterPro" id="IPR052638">
    <property type="entry name" value="PiggyBac_TE-derived"/>
</dbReference>
<keyword evidence="4" id="KW-1185">Reference proteome</keyword>
<evidence type="ECO:0000256" key="1">
    <source>
        <dbReference type="SAM" id="MobiDB-lite"/>
    </source>
</evidence>
<feature type="region of interest" description="Disordered" evidence="1">
    <location>
        <begin position="27"/>
        <end position="105"/>
    </location>
</feature>
<dbReference type="EMBL" id="JARBHB010000004">
    <property type="protein sequence ID" value="KAJ8885290.1"/>
    <property type="molecule type" value="Genomic_DNA"/>
</dbReference>
<evidence type="ECO:0000313" key="3">
    <source>
        <dbReference type="EMBL" id="KAJ8885290.1"/>
    </source>
</evidence>
<organism evidence="3 4">
    <name type="scientific">Dryococelus australis</name>
    <dbReference type="NCBI Taxonomy" id="614101"/>
    <lineage>
        <taxon>Eukaryota</taxon>
        <taxon>Metazoa</taxon>
        <taxon>Ecdysozoa</taxon>
        <taxon>Arthropoda</taxon>
        <taxon>Hexapoda</taxon>
        <taxon>Insecta</taxon>
        <taxon>Pterygota</taxon>
        <taxon>Neoptera</taxon>
        <taxon>Polyneoptera</taxon>
        <taxon>Phasmatodea</taxon>
        <taxon>Verophasmatodea</taxon>
        <taxon>Anareolatae</taxon>
        <taxon>Phasmatidae</taxon>
        <taxon>Eurycanthinae</taxon>
        <taxon>Dryococelus</taxon>
    </lineage>
</organism>
<comment type="caution">
    <text evidence="3">The sequence shown here is derived from an EMBL/GenBank/DDBJ whole genome shotgun (WGS) entry which is preliminary data.</text>
</comment>